<name>A0A6G9AN29_9BACT</name>
<feature type="domain" description="Glycosyltransferase 2-like" evidence="1">
    <location>
        <begin position="5"/>
        <end position="128"/>
    </location>
</feature>
<evidence type="ECO:0000313" key="2">
    <source>
        <dbReference type="EMBL" id="QIP13902.1"/>
    </source>
</evidence>
<accession>A0A6G9AN29</accession>
<dbReference type="KEGG" id="spib:G8759_15425"/>
<protein>
    <submittedName>
        <fullName evidence="2">Glycosyltransferase</fullName>
    </submittedName>
</protein>
<dbReference type="CDD" id="cd06433">
    <property type="entry name" value="GT_2_WfgS_like"/>
    <property type="match status" value="1"/>
</dbReference>
<dbReference type="InterPro" id="IPR029044">
    <property type="entry name" value="Nucleotide-diphossugar_trans"/>
</dbReference>
<proteinExistence type="predicted"/>
<dbReference type="Gene3D" id="3.90.550.10">
    <property type="entry name" value="Spore Coat Polysaccharide Biosynthesis Protein SpsA, Chain A"/>
    <property type="match status" value="1"/>
</dbReference>
<dbReference type="Proteomes" id="UP000501802">
    <property type="component" value="Chromosome"/>
</dbReference>
<dbReference type="AlphaFoldDB" id="A0A6G9AN29"/>
<evidence type="ECO:0000259" key="1">
    <source>
        <dbReference type="Pfam" id="PF00535"/>
    </source>
</evidence>
<dbReference type="PANTHER" id="PTHR22916">
    <property type="entry name" value="GLYCOSYLTRANSFERASE"/>
    <property type="match status" value="1"/>
</dbReference>
<dbReference type="PANTHER" id="PTHR22916:SF67">
    <property type="entry name" value="COLANIC ACID BIOSYNTHESIS GLYCOSYL TRANSFERASE WCAE-RELATED"/>
    <property type="match status" value="1"/>
</dbReference>
<reference evidence="2 3" key="1">
    <citation type="submission" date="2020-03" db="EMBL/GenBank/DDBJ databases">
        <authorList>
            <person name="Kim M.K."/>
        </authorList>
    </citation>
    <scope>NUCLEOTIDE SEQUENCE [LARGE SCALE GENOMIC DNA]</scope>
    <source>
        <strain evidence="2 3">BT328</strain>
    </source>
</reference>
<evidence type="ECO:0000313" key="3">
    <source>
        <dbReference type="Proteomes" id="UP000501802"/>
    </source>
</evidence>
<dbReference type="GO" id="GO:0016758">
    <property type="term" value="F:hexosyltransferase activity"/>
    <property type="evidence" value="ECO:0007669"/>
    <property type="project" value="UniProtKB-ARBA"/>
</dbReference>
<dbReference type="SUPFAM" id="SSF53448">
    <property type="entry name" value="Nucleotide-diphospho-sugar transferases"/>
    <property type="match status" value="1"/>
</dbReference>
<organism evidence="2 3">
    <name type="scientific">Spirosoma aureum</name>
    <dbReference type="NCBI Taxonomy" id="2692134"/>
    <lineage>
        <taxon>Bacteria</taxon>
        <taxon>Pseudomonadati</taxon>
        <taxon>Bacteroidota</taxon>
        <taxon>Cytophagia</taxon>
        <taxon>Cytophagales</taxon>
        <taxon>Cytophagaceae</taxon>
        <taxon>Spirosoma</taxon>
    </lineage>
</organism>
<keyword evidence="3" id="KW-1185">Reference proteome</keyword>
<dbReference type="InterPro" id="IPR001173">
    <property type="entry name" value="Glyco_trans_2-like"/>
</dbReference>
<gene>
    <name evidence="2" type="ORF">G8759_15425</name>
</gene>
<dbReference type="Pfam" id="PF00535">
    <property type="entry name" value="Glycos_transf_2"/>
    <property type="match status" value="1"/>
</dbReference>
<dbReference type="RefSeq" id="WP_167209431.1">
    <property type="nucleotide sequence ID" value="NZ_CP050063.1"/>
</dbReference>
<sequence length="269" mass="31284">MLKLSIITINYNNAAGLLRTVESVASQTSSDFEYIIIDGGSSDGSLDVIKQHEPELSYWISEPDQGIYHAMNKGIRQAKGEYCQFLNSGDYLLKPDVTERMLRDMPQCSILYGNKIREIGGRRIVEKSYAGRQITLLDLYRSTIFHATAYIKRSLFEQYGFYDESLKIVSDWKFYLITVGLHNEKVAYRDIDMVWFDTQGISSIQKELDRHERTEVLQKTLPAPILSDYQAFAHEGVIIKRLKQNKLCWFLILNLYRVLFRLDKLRSRE</sequence>
<dbReference type="EMBL" id="CP050063">
    <property type="protein sequence ID" value="QIP13902.1"/>
    <property type="molecule type" value="Genomic_DNA"/>
</dbReference>
<keyword evidence="2" id="KW-0808">Transferase</keyword>